<organism evidence="1">
    <name type="scientific">Mesocestoides corti</name>
    <name type="common">Flatworm</name>
    <dbReference type="NCBI Taxonomy" id="53468"/>
    <lineage>
        <taxon>Eukaryota</taxon>
        <taxon>Metazoa</taxon>
        <taxon>Spiralia</taxon>
        <taxon>Lophotrochozoa</taxon>
        <taxon>Platyhelminthes</taxon>
        <taxon>Cestoda</taxon>
        <taxon>Eucestoda</taxon>
        <taxon>Cyclophyllidea</taxon>
        <taxon>Mesocestoididae</taxon>
        <taxon>Mesocestoides</taxon>
    </lineage>
</organism>
<accession>A0A5K3F3W8</accession>
<name>A0A5K3F3W8_MESCO</name>
<sequence length="196" mass="21519">MISDENDKVARAALKLCLDARQLDLRNSGGRKNQEKFCPGLLSLLYERQDVDGFARLLTLIYLQLDSDVTGVSDLSRNCLDETLSILGPEALVKPLLQAIHNTSTNVAGLVGELCGITAEIDVESPIVRRYLLPEVSKLLIGCNFHPAPDQKPTEEQTAVISFVRCLSNLVGSEVVFEAARKEGVEQTFLIHIINS</sequence>
<proteinExistence type="predicted"/>
<evidence type="ECO:0000313" key="1">
    <source>
        <dbReference type="WBParaSite" id="MCU_005346-RA"/>
    </source>
</evidence>
<reference evidence="1" key="1">
    <citation type="submission" date="2019-11" db="UniProtKB">
        <authorList>
            <consortium name="WormBaseParasite"/>
        </authorList>
    </citation>
    <scope>IDENTIFICATION</scope>
</reference>
<dbReference type="AlphaFoldDB" id="A0A5K3F3W8"/>
<protein>
    <submittedName>
        <fullName evidence="1">MMS19 nucleotide excision repair protein</fullName>
    </submittedName>
</protein>
<dbReference type="WBParaSite" id="MCU_005346-RA">
    <property type="protein sequence ID" value="MCU_005346-RA"/>
    <property type="gene ID" value="MCU_005346"/>
</dbReference>